<dbReference type="InterPro" id="IPR036770">
    <property type="entry name" value="Ankyrin_rpt-contain_sf"/>
</dbReference>
<name>A0A8J2SLQ9_9STRA</name>
<sequence length="499" mass="56042">MDQIEERAPPKPQTSRWKEITARNTAQYKARRAPLHKRAFKGLQPDPRRTSGVDARYSRTAAHGGRRAHGGTRRNLLRWGSALLRGIADDDAEQVLDALAMPSANVHCRVTGGAFGAPFDYAGDALVSVQRIQREVDKSQKLAHDLADKLPRYYSAQEWANIEASLREISTYFPPTSAIFEVCRVGDSALHLAVRHGAFGAAKILLSRGCDPIAENDEGHTVAYLLGERFKVFEEMLRQADSHADAAARRDARRKVDNARDDIRAVANAVIDRLEERDEAVMAPLAFKKWQLQIEGEDLDRKDQATLDQRAKLQQELEVAHDIAHKTKADARSRRASKATSARALFRSRDERKATLRQRATSSAGAPARHYETAYSSARDFEPGERRSRGSVSFSVGHYYQNAPSAFERGEARRRAGPPSLSDVSEGFFDDIDVNDWLMDLDHAAVLVQANWRAIACRQALLRAVRHASAAAIQTRYREHRRAMRLWDAALGRRKRGYY</sequence>
<feature type="region of interest" description="Disordered" evidence="2">
    <location>
        <begin position="1"/>
        <end position="20"/>
    </location>
</feature>
<protein>
    <submittedName>
        <fullName evidence="3">Uncharacterized protein</fullName>
    </submittedName>
</protein>
<dbReference type="PROSITE" id="PS50088">
    <property type="entry name" value="ANK_REPEAT"/>
    <property type="match status" value="1"/>
</dbReference>
<evidence type="ECO:0000313" key="3">
    <source>
        <dbReference type="EMBL" id="CAH0370096.1"/>
    </source>
</evidence>
<feature type="region of interest" description="Disordered" evidence="2">
    <location>
        <begin position="326"/>
        <end position="388"/>
    </location>
</feature>
<feature type="compositionally biased region" description="Basic and acidic residues" evidence="2">
    <location>
        <begin position="379"/>
        <end position="388"/>
    </location>
</feature>
<dbReference type="Proteomes" id="UP000789595">
    <property type="component" value="Unassembled WGS sequence"/>
</dbReference>
<dbReference type="SUPFAM" id="SSF48403">
    <property type="entry name" value="Ankyrin repeat"/>
    <property type="match status" value="1"/>
</dbReference>
<evidence type="ECO:0000313" key="4">
    <source>
        <dbReference type="Proteomes" id="UP000789595"/>
    </source>
</evidence>
<reference evidence="3" key="1">
    <citation type="submission" date="2021-11" db="EMBL/GenBank/DDBJ databases">
        <authorList>
            <consortium name="Genoscope - CEA"/>
            <person name="William W."/>
        </authorList>
    </citation>
    <scope>NUCLEOTIDE SEQUENCE</scope>
</reference>
<dbReference type="Gene3D" id="1.25.40.20">
    <property type="entry name" value="Ankyrin repeat-containing domain"/>
    <property type="match status" value="1"/>
</dbReference>
<feature type="repeat" description="ANK" evidence="1">
    <location>
        <begin position="185"/>
        <end position="217"/>
    </location>
</feature>
<organism evidence="3 4">
    <name type="scientific">Pelagomonas calceolata</name>
    <dbReference type="NCBI Taxonomy" id="35677"/>
    <lineage>
        <taxon>Eukaryota</taxon>
        <taxon>Sar</taxon>
        <taxon>Stramenopiles</taxon>
        <taxon>Ochrophyta</taxon>
        <taxon>Pelagophyceae</taxon>
        <taxon>Pelagomonadales</taxon>
        <taxon>Pelagomonadaceae</taxon>
        <taxon>Pelagomonas</taxon>
    </lineage>
</organism>
<keyword evidence="1" id="KW-0040">ANK repeat</keyword>
<accession>A0A8J2SLQ9</accession>
<evidence type="ECO:0000256" key="1">
    <source>
        <dbReference type="PROSITE-ProRule" id="PRU00023"/>
    </source>
</evidence>
<dbReference type="InterPro" id="IPR002110">
    <property type="entry name" value="Ankyrin_rpt"/>
</dbReference>
<dbReference type="PROSITE" id="PS50297">
    <property type="entry name" value="ANK_REP_REGION"/>
    <property type="match status" value="1"/>
</dbReference>
<proteinExistence type="predicted"/>
<keyword evidence="4" id="KW-1185">Reference proteome</keyword>
<dbReference type="Pfam" id="PF00023">
    <property type="entry name" value="Ank"/>
    <property type="match status" value="1"/>
</dbReference>
<feature type="region of interest" description="Disordered" evidence="2">
    <location>
        <begin position="38"/>
        <end position="71"/>
    </location>
</feature>
<evidence type="ECO:0000256" key="2">
    <source>
        <dbReference type="SAM" id="MobiDB-lite"/>
    </source>
</evidence>
<dbReference type="EMBL" id="CAKKNE010000002">
    <property type="protein sequence ID" value="CAH0370096.1"/>
    <property type="molecule type" value="Genomic_DNA"/>
</dbReference>
<dbReference type="AlphaFoldDB" id="A0A8J2SLQ9"/>
<comment type="caution">
    <text evidence="3">The sequence shown here is derived from an EMBL/GenBank/DDBJ whole genome shotgun (WGS) entry which is preliminary data.</text>
</comment>
<gene>
    <name evidence="3" type="ORF">PECAL_2P32470</name>
</gene>
<dbReference type="OrthoDB" id="5406014at2759"/>